<sequence length="172" mass="18722">MKAISPPSISKALFAALLTSLMISSAIAAEATPAETKTRMIRLINQLETDPFLKDGKSVRSEVLSWLTEAPDVSVNVCTNVLGDISKIKGDDGGTLLVQLMFSEAKFILEHPDKATDQHAINVAGIEGVLRTYASMQRSKPTLTIREFDQLTQMKTSGQLGAEVEKRLTECK</sequence>
<evidence type="ECO:0000313" key="2">
    <source>
        <dbReference type="EMBL" id="MBC3873971.1"/>
    </source>
</evidence>
<gene>
    <name evidence="2" type="ORF">H8K55_10240</name>
</gene>
<evidence type="ECO:0000256" key="1">
    <source>
        <dbReference type="SAM" id="SignalP"/>
    </source>
</evidence>
<feature type="signal peptide" evidence="1">
    <location>
        <begin position="1"/>
        <end position="28"/>
    </location>
</feature>
<comment type="caution">
    <text evidence="2">The sequence shown here is derived from an EMBL/GenBank/DDBJ whole genome shotgun (WGS) entry which is preliminary data.</text>
</comment>
<keyword evidence="1" id="KW-0732">Signal</keyword>
<name>A0ABR6YBF5_9BURK</name>
<accession>A0ABR6YBF5</accession>
<organism evidence="2 3">
    <name type="scientific">Undibacterium flavidum</name>
    <dbReference type="NCBI Taxonomy" id="2762297"/>
    <lineage>
        <taxon>Bacteria</taxon>
        <taxon>Pseudomonadati</taxon>
        <taxon>Pseudomonadota</taxon>
        <taxon>Betaproteobacteria</taxon>
        <taxon>Burkholderiales</taxon>
        <taxon>Oxalobacteraceae</taxon>
        <taxon>Undibacterium</taxon>
    </lineage>
</organism>
<proteinExistence type="predicted"/>
<reference evidence="2 3" key="1">
    <citation type="submission" date="2020-08" db="EMBL/GenBank/DDBJ databases">
        <title>Novel species isolated from subtropical streams in China.</title>
        <authorList>
            <person name="Lu H."/>
        </authorList>
    </citation>
    <scope>NUCLEOTIDE SEQUENCE [LARGE SCALE GENOMIC DNA]</scope>
    <source>
        <strain evidence="2 3">LX15W</strain>
    </source>
</reference>
<protein>
    <submittedName>
        <fullName evidence="2">Uncharacterized protein</fullName>
    </submittedName>
</protein>
<dbReference type="EMBL" id="JACOGA010000008">
    <property type="protein sequence ID" value="MBC3873971.1"/>
    <property type="molecule type" value="Genomic_DNA"/>
</dbReference>
<feature type="chain" id="PRO_5045950437" evidence="1">
    <location>
        <begin position="29"/>
        <end position="172"/>
    </location>
</feature>
<keyword evidence="3" id="KW-1185">Reference proteome</keyword>
<evidence type="ECO:0000313" key="3">
    <source>
        <dbReference type="Proteomes" id="UP000624279"/>
    </source>
</evidence>
<dbReference type="Proteomes" id="UP000624279">
    <property type="component" value="Unassembled WGS sequence"/>
</dbReference>
<dbReference type="RefSeq" id="WP_186941994.1">
    <property type="nucleotide sequence ID" value="NZ_JACOGA010000008.1"/>
</dbReference>